<evidence type="ECO:0000313" key="4">
    <source>
        <dbReference type="Proteomes" id="UP000076480"/>
    </source>
</evidence>
<dbReference type="RefSeq" id="WP_056996537.1">
    <property type="nucleotide sequence ID" value="NZ_JYDC01000032.1"/>
</dbReference>
<dbReference type="OrthoDB" id="9811174at2"/>
<dbReference type="EMBL" id="JYDC01000032">
    <property type="protein sequence ID" value="KZL41825.1"/>
    <property type="molecule type" value="Genomic_DNA"/>
</dbReference>
<gene>
    <name evidence="3" type="ORF">TY91_05400</name>
</gene>
<reference evidence="3 4" key="1">
    <citation type="submission" date="2015-02" db="EMBL/GenBank/DDBJ databases">
        <title>Draft genome sequence of Lactobacillus collinoides CUPV2371 isolated from a natural cider, the first genome sequence of a strain of this species.</title>
        <authorList>
            <person name="Puertas A.I."/>
            <person name="Spano G."/>
            <person name="Capozzi V."/>
            <person name="Lamontanara A."/>
            <person name="Orru L."/>
            <person name="Duenas M.T."/>
        </authorList>
    </citation>
    <scope>NUCLEOTIDE SEQUENCE [LARGE SCALE GENOMIC DNA]</scope>
    <source>
        <strain evidence="3 4">237</strain>
    </source>
</reference>
<name>A0A166HC71_SECCO</name>
<dbReference type="InterPro" id="IPR047057">
    <property type="entry name" value="MerR_fam"/>
</dbReference>
<evidence type="ECO:0000259" key="2">
    <source>
        <dbReference type="PROSITE" id="PS50937"/>
    </source>
</evidence>
<dbReference type="PROSITE" id="PS00552">
    <property type="entry name" value="HTH_MERR_1"/>
    <property type="match status" value="1"/>
</dbReference>
<evidence type="ECO:0000256" key="1">
    <source>
        <dbReference type="ARBA" id="ARBA00023125"/>
    </source>
</evidence>
<organism evidence="3 4">
    <name type="scientific">Secundilactobacillus collinoides</name>
    <name type="common">Lactobacillus collinoides</name>
    <dbReference type="NCBI Taxonomy" id="33960"/>
    <lineage>
        <taxon>Bacteria</taxon>
        <taxon>Bacillati</taxon>
        <taxon>Bacillota</taxon>
        <taxon>Bacilli</taxon>
        <taxon>Lactobacillales</taxon>
        <taxon>Lactobacillaceae</taxon>
        <taxon>Secundilactobacillus</taxon>
    </lineage>
</organism>
<protein>
    <submittedName>
        <fullName evidence="3">MerR family transcriptional regulator</fullName>
    </submittedName>
</protein>
<dbReference type="AlphaFoldDB" id="A0A166HC71"/>
<dbReference type="InterPro" id="IPR009061">
    <property type="entry name" value="DNA-bd_dom_put_sf"/>
</dbReference>
<dbReference type="PRINTS" id="PR00040">
    <property type="entry name" value="HTHMERR"/>
</dbReference>
<dbReference type="InterPro" id="IPR000551">
    <property type="entry name" value="MerR-type_HTH_dom"/>
</dbReference>
<dbReference type="PATRIC" id="fig|33960.6.peg.1622"/>
<dbReference type="SUPFAM" id="SSF46955">
    <property type="entry name" value="Putative DNA-binding domain"/>
    <property type="match status" value="1"/>
</dbReference>
<accession>A0A166HC71</accession>
<dbReference type="SMART" id="SM00422">
    <property type="entry name" value="HTH_MERR"/>
    <property type="match status" value="1"/>
</dbReference>
<dbReference type="PROSITE" id="PS50937">
    <property type="entry name" value="HTH_MERR_2"/>
    <property type="match status" value="1"/>
</dbReference>
<keyword evidence="1" id="KW-0238">DNA-binding</keyword>
<dbReference type="Gene3D" id="1.10.1660.10">
    <property type="match status" value="1"/>
</dbReference>
<comment type="caution">
    <text evidence="3">The sequence shown here is derived from an EMBL/GenBank/DDBJ whole genome shotgun (WGS) entry which is preliminary data.</text>
</comment>
<sequence length="151" mass="17180">MMYSIGQVAEKSGLSCYTLRYYDHEGLMPFVHRNKAGRREFSEHDLDFIDLITCLKATGMQLREIRKFVEMSMAGDETLADRLAIFKAQQESVHDQMAQLQKHLDKLNFKVRYYEAACEAGTEDAVSGNCEIPDAPITIDDAKRVKPKKVG</sequence>
<dbReference type="PANTHER" id="PTHR30204:SF83">
    <property type="entry name" value="TRANSCRIPTIONAL REGULATOR, MERR FAMILY"/>
    <property type="match status" value="1"/>
</dbReference>
<dbReference type="GO" id="GO:0003677">
    <property type="term" value="F:DNA binding"/>
    <property type="evidence" value="ECO:0007669"/>
    <property type="project" value="UniProtKB-KW"/>
</dbReference>
<dbReference type="GO" id="GO:0003700">
    <property type="term" value="F:DNA-binding transcription factor activity"/>
    <property type="evidence" value="ECO:0007669"/>
    <property type="project" value="InterPro"/>
</dbReference>
<feature type="domain" description="HTH merR-type" evidence="2">
    <location>
        <begin position="2"/>
        <end position="71"/>
    </location>
</feature>
<dbReference type="PANTHER" id="PTHR30204">
    <property type="entry name" value="REDOX-CYCLING DRUG-SENSING TRANSCRIPTIONAL ACTIVATOR SOXR"/>
    <property type="match status" value="1"/>
</dbReference>
<dbReference type="CDD" id="cd01109">
    <property type="entry name" value="HTH_YyaN"/>
    <property type="match status" value="1"/>
</dbReference>
<evidence type="ECO:0000313" key="3">
    <source>
        <dbReference type="EMBL" id="KZL41825.1"/>
    </source>
</evidence>
<dbReference type="Proteomes" id="UP000076480">
    <property type="component" value="Unassembled WGS sequence"/>
</dbReference>
<dbReference type="Pfam" id="PF13411">
    <property type="entry name" value="MerR_1"/>
    <property type="match status" value="1"/>
</dbReference>
<proteinExistence type="predicted"/>
<keyword evidence="4" id="KW-1185">Reference proteome</keyword>